<feature type="domain" description="Fe/B12 periplasmic-binding" evidence="3">
    <location>
        <begin position="25"/>
        <end position="271"/>
    </location>
</feature>
<name>A0A363UKP6_9GAMM</name>
<evidence type="ECO:0000256" key="2">
    <source>
        <dbReference type="SAM" id="SignalP"/>
    </source>
</evidence>
<dbReference type="Proteomes" id="UP000251800">
    <property type="component" value="Unassembled WGS sequence"/>
</dbReference>
<dbReference type="PROSITE" id="PS50983">
    <property type="entry name" value="FE_B12_PBP"/>
    <property type="match status" value="1"/>
</dbReference>
<dbReference type="EMBL" id="QEQK01000007">
    <property type="protein sequence ID" value="PWN55984.1"/>
    <property type="molecule type" value="Genomic_DNA"/>
</dbReference>
<comment type="caution">
    <text evidence="4">The sequence shown here is derived from an EMBL/GenBank/DDBJ whole genome shotgun (WGS) entry which is preliminary data.</text>
</comment>
<keyword evidence="5" id="KW-1185">Reference proteome</keyword>
<dbReference type="GO" id="GO:0071281">
    <property type="term" value="P:cellular response to iron ion"/>
    <property type="evidence" value="ECO:0007669"/>
    <property type="project" value="TreeGrafter"/>
</dbReference>
<reference evidence="4 5" key="1">
    <citation type="submission" date="2018-05" db="EMBL/GenBank/DDBJ databases">
        <title>Abyssibacter profundi OUC007T gen. nov., sp. nov, a marine bacterium isolated from seawater of the Mariana Trench.</title>
        <authorList>
            <person name="Zhou S."/>
        </authorList>
    </citation>
    <scope>NUCLEOTIDE SEQUENCE [LARGE SCALE GENOMIC DNA]</scope>
    <source>
        <strain evidence="4 5">OUC007</strain>
    </source>
</reference>
<feature type="signal peptide" evidence="2">
    <location>
        <begin position="1"/>
        <end position="22"/>
    </location>
</feature>
<evidence type="ECO:0000256" key="1">
    <source>
        <dbReference type="ARBA" id="ARBA00022729"/>
    </source>
</evidence>
<evidence type="ECO:0000313" key="5">
    <source>
        <dbReference type="Proteomes" id="UP000251800"/>
    </source>
</evidence>
<feature type="chain" id="PRO_5016759054" evidence="2">
    <location>
        <begin position="23"/>
        <end position="284"/>
    </location>
</feature>
<dbReference type="PANTHER" id="PTHR30535">
    <property type="entry name" value="VITAMIN B12-BINDING PROTEIN"/>
    <property type="match status" value="1"/>
</dbReference>
<dbReference type="NCBIfam" id="NF038402">
    <property type="entry name" value="TroA_like"/>
    <property type="match status" value="1"/>
</dbReference>
<dbReference type="Pfam" id="PF01497">
    <property type="entry name" value="Peripla_BP_2"/>
    <property type="match status" value="1"/>
</dbReference>
<dbReference type="SUPFAM" id="SSF53807">
    <property type="entry name" value="Helical backbone' metal receptor"/>
    <property type="match status" value="1"/>
</dbReference>
<sequence>MTRGCCRAVLLMLLLSPLTGIAAPRVITLAPHLAELVAAVGGADHLVGVSRYSDHPPEIRGLPSVGDAFQFNEEQILTLRPTLVLAWGGGTPLSEIQRLRALQLPVEIIEVQRLPEVAAAMRRIGQLLGRAEAGREAAEAFEQRLEALRVRTGRPVAVFYQVSESPLYTLSDAHVASDVIRWCGGRNVFADAPVIAPQVSREAVLAARPELLLYSSPTGERPWRRLEAIPAVAQRQLHHIPADWLTRPGPRLLLGTERVCDHVSAVRSARSVPVDSPPGQAAGQ</sequence>
<dbReference type="Gene3D" id="3.40.50.1980">
    <property type="entry name" value="Nitrogenase molybdenum iron protein domain"/>
    <property type="match status" value="2"/>
</dbReference>
<dbReference type="InterPro" id="IPR054828">
    <property type="entry name" value="Vit_B12_bind_prot"/>
</dbReference>
<dbReference type="InterPro" id="IPR050902">
    <property type="entry name" value="ABC_Transporter_SBP"/>
</dbReference>
<dbReference type="OrthoDB" id="6495095at2"/>
<gene>
    <name evidence="4" type="ORF">DEH80_09185</name>
</gene>
<protein>
    <submittedName>
        <fullName evidence="4">Cobalamin-binding protein</fullName>
    </submittedName>
</protein>
<dbReference type="PANTHER" id="PTHR30535:SF34">
    <property type="entry name" value="MOLYBDATE-BINDING PROTEIN MOLA"/>
    <property type="match status" value="1"/>
</dbReference>
<accession>A0A363UKP6</accession>
<evidence type="ECO:0000313" key="4">
    <source>
        <dbReference type="EMBL" id="PWN55984.1"/>
    </source>
</evidence>
<proteinExistence type="predicted"/>
<dbReference type="InterPro" id="IPR002491">
    <property type="entry name" value="ABC_transptr_periplasmic_BD"/>
</dbReference>
<keyword evidence="1 2" id="KW-0732">Signal</keyword>
<evidence type="ECO:0000259" key="3">
    <source>
        <dbReference type="PROSITE" id="PS50983"/>
    </source>
</evidence>
<dbReference type="RefSeq" id="WP_109720199.1">
    <property type="nucleotide sequence ID" value="NZ_QEQK01000007.1"/>
</dbReference>
<organism evidence="4 5">
    <name type="scientific">Abyssibacter profundi</name>
    <dbReference type="NCBI Taxonomy" id="2182787"/>
    <lineage>
        <taxon>Bacteria</taxon>
        <taxon>Pseudomonadati</taxon>
        <taxon>Pseudomonadota</taxon>
        <taxon>Gammaproteobacteria</taxon>
        <taxon>Chromatiales</taxon>
        <taxon>Oceanococcaceae</taxon>
        <taxon>Abyssibacter</taxon>
    </lineage>
</organism>
<dbReference type="AlphaFoldDB" id="A0A363UKP6"/>